<dbReference type="Pfam" id="PF00808">
    <property type="entry name" value="CBFD_NFYB_HMF"/>
    <property type="match status" value="1"/>
</dbReference>
<feature type="compositionally biased region" description="Basic and acidic residues" evidence="3">
    <location>
        <begin position="47"/>
        <end position="58"/>
    </location>
</feature>
<dbReference type="InterPro" id="IPR009072">
    <property type="entry name" value="Histone-fold"/>
</dbReference>
<feature type="region of interest" description="Disordered" evidence="3">
    <location>
        <begin position="182"/>
        <end position="386"/>
    </location>
</feature>
<feature type="compositionally biased region" description="Basic and acidic residues" evidence="3">
    <location>
        <begin position="182"/>
        <end position="200"/>
    </location>
</feature>
<name>A0AAX4K569_9TREE</name>
<dbReference type="FunFam" id="1.10.20.10:FF:000137">
    <property type="entry name" value="DNA polymerase epsilon p12 subunit"/>
    <property type="match status" value="1"/>
</dbReference>
<dbReference type="EMBL" id="CP144106">
    <property type="protein sequence ID" value="WWC91910.1"/>
    <property type="molecule type" value="Genomic_DNA"/>
</dbReference>
<comment type="subcellular location">
    <subcellularLocation>
        <location evidence="1">Nucleus</location>
    </subcellularLocation>
</comment>
<evidence type="ECO:0000256" key="2">
    <source>
        <dbReference type="ARBA" id="ARBA00023242"/>
    </source>
</evidence>
<feature type="compositionally biased region" description="Polar residues" evidence="3">
    <location>
        <begin position="1"/>
        <end position="21"/>
    </location>
</feature>
<evidence type="ECO:0000313" key="6">
    <source>
        <dbReference type="Proteomes" id="UP001355207"/>
    </source>
</evidence>
<dbReference type="GO" id="GO:0046982">
    <property type="term" value="F:protein heterodimerization activity"/>
    <property type="evidence" value="ECO:0007669"/>
    <property type="project" value="InterPro"/>
</dbReference>
<dbReference type="InterPro" id="IPR003958">
    <property type="entry name" value="CBFA_NFYB_domain"/>
</dbReference>
<keyword evidence="2" id="KW-0539">Nucleus</keyword>
<dbReference type="RefSeq" id="XP_066078672.1">
    <property type="nucleotide sequence ID" value="XM_066222575.1"/>
</dbReference>
<dbReference type="SUPFAM" id="SSF47113">
    <property type="entry name" value="Histone-fold"/>
    <property type="match status" value="1"/>
</dbReference>
<feature type="domain" description="Transcription factor CBF/NF-Y/archaeal histone" evidence="4">
    <location>
        <begin position="96"/>
        <end position="158"/>
    </location>
</feature>
<dbReference type="GO" id="GO:0006261">
    <property type="term" value="P:DNA-templated DNA replication"/>
    <property type="evidence" value="ECO:0007669"/>
    <property type="project" value="TreeGrafter"/>
</dbReference>
<dbReference type="PANTHER" id="PTHR10252">
    <property type="entry name" value="HISTONE-LIKE TRANSCRIPTION FACTOR CCAAT-RELATED"/>
    <property type="match status" value="1"/>
</dbReference>
<feature type="compositionally biased region" description="Basic and acidic residues" evidence="3">
    <location>
        <begin position="371"/>
        <end position="386"/>
    </location>
</feature>
<dbReference type="InterPro" id="IPR050568">
    <property type="entry name" value="Transcr_DNA_Rep_Reg"/>
</dbReference>
<feature type="region of interest" description="Disordered" evidence="3">
    <location>
        <begin position="1"/>
        <end position="65"/>
    </location>
</feature>
<proteinExistence type="predicted"/>
<feature type="compositionally biased region" description="Polar residues" evidence="3">
    <location>
        <begin position="201"/>
        <end position="217"/>
    </location>
</feature>
<evidence type="ECO:0000256" key="1">
    <source>
        <dbReference type="ARBA" id="ARBA00004123"/>
    </source>
</evidence>
<feature type="compositionally biased region" description="Basic and acidic residues" evidence="3">
    <location>
        <begin position="296"/>
        <end position="310"/>
    </location>
</feature>
<dbReference type="CDD" id="cd23645">
    <property type="entry name" value="HFD_Dpb3-like"/>
    <property type="match status" value="1"/>
</dbReference>
<accession>A0AAX4K569</accession>
<dbReference type="Gene3D" id="1.10.20.10">
    <property type="entry name" value="Histone, subunit A"/>
    <property type="match status" value="1"/>
</dbReference>
<organism evidence="5 6">
    <name type="scientific">Kwoniella dendrophila CBS 6074</name>
    <dbReference type="NCBI Taxonomy" id="1295534"/>
    <lineage>
        <taxon>Eukaryota</taxon>
        <taxon>Fungi</taxon>
        <taxon>Dikarya</taxon>
        <taxon>Basidiomycota</taxon>
        <taxon>Agaricomycotina</taxon>
        <taxon>Tremellomycetes</taxon>
        <taxon>Tremellales</taxon>
        <taxon>Cryptococcaceae</taxon>
        <taxon>Kwoniella</taxon>
    </lineage>
</organism>
<evidence type="ECO:0000313" key="5">
    <source>
        <dbReference type="EMBL" id="WWC91910.1"/>
    </source>
</evidence>
<sequence>MQVGYESSSPHQQAESFFQHEQYNDESMIEEGEGEGESIRPGDISEVQERSDDAQHEEGEYEESEQIEIGIEKPIQKKITKQRQSLAEKQLGTTIFPISRMKKIIKADKDLDNLSNEAVFMISVATEYFIKHFMEEGYTKARLEKRKTVNYKDIAAVVARSEEFDFLKDVIPQPISLSKALERRKQKLSSDENPSSHESNEATTSTSIFPDQQNPSLLNDEDLPPLVNSTNPLFPNAIMKKPPNTHAKTAMPKPQRQQSEEDGNGNEDAHEQSGIEPEQPKITNPRKSNAGRKSLTTKEKEKEIIQREPPKPYTGKNGPSTPHGLTTRGAARRSLAGTDVDMSPVNEIRKENHTVASDVPIEGVDINDNDNENKQEDADRDQRMEE</sequence>
<keyword evidence="6" id="KW-1185">Reference proteome</keyword>
<reference evidence="5 6" key="1">
    <citation type="submission" date="2024-01" db="EMBL/GenBank/DDBJ databases">
        <title>Comparative genomics of Cryptococcus and Kwoniella reveals pathogenesis evolution and contrasting modes of karyotype evolution via chromosome fusion or intercentromeric recombination.</title>
        <authorList>
            <person name="Coelho M.A."/>
            <person name="David-Palma M."/>
            <person name="Shea T."/>
            <person name="Bowers K."/>
            <person name="McGinley-Smith S."/>
            <person name="Mohammad A.W."/>
            <person name="Gnirke A."/>
            <person name="Yurkov A.M."/>
            <person name="Nowrousian M."/>
            <person name="Sun S."/>
            <person name="Cuomo C.A."/>
            <person name="Heitman J."/>
        </authorList>
    </citation>
    <scope>NUCLEOTIDE SEQUENCE [LARGE SCALE GENOMIC DNA]</scope>
    <source>
        <strain evidence="5 6">CBS 6074</strain>
    </source>
</reference>
<dbReference type="PANTHER" id="PTHR10252:SF54">
    <property type="entry name" value="CHROMATIN ACCESSIBILITY COMPLEX PROTEIN 1"/>
    <property type="match status" value="1"/>
</dbReference>
<dbReference type="Proteomes" id="UP001355207">
    <property type="component" value="Chromosome 9"/>
</dbReference>
<dbReference type="GeneID" id="91097531"/>
<feature type="compositionally biased region" description="Acidic residues" evidence="3">
    <location>
        <begin position="27"/>
        <end position="36"/>
    </location>
</feature>
<evidence type="ECO:0000259" key="4">
    <source>
        <dbReference type="Pfam" id="PF00808"/>
    </source>
</evidence>
<dbReference type="GO" id="GO:0008623">
    <property type="term" value="C:CHRAC"/>
    <property type="evidence" value="ECO:0007669"/>
    <property type="project" value="TreeGrafter"/>
</dbReference>
<dbReference type="AlphaFoldDB" id="A0AAX4K569"/>
<gene>
    <name evidence="5" type="ORF">L201_006862</name>
</gene>
<protein>
    <recommendedName>
        <fullName evidence="4">Transcription factor CBF/NF-Y/archaeal histone domain-containing protein</fullName>
    </recommendedName>
</protein>
<evidence type="ECO:0000256" key="3">
    <source>
        <dbReference type="SAM" id="MobiDB-lite"/>
    </source>
</evidence>